<protein>
    <submittedName>
        <fullName evidence="2">Uncharacterized protein</fullName>
    </submittedName>
</protein>
<dbReference type="RefSeq" id="WP_144729703.1">
    <property type="nucleotide sequence ID" value="NZ_ML675581.1"/>
</dbReference>
<gene>
    <name evidence="2" type="ORF">NARC_50099</name>
</gene>
<name>A0A557SWD5_9ARCH</name>
<sequence length="409" mass="46277">MNSKFNDSLKKIIIDGYSKRFNLHWQAISTVVHAIKIERLVIVIKRSIIITFKHNFTIVKQKNTPYILFMLGILFSITTHNNTSIIHDSTFFQKAYGHNFPPNNYASFVASLDQFQTESNLVQSNLLDHNIILAQKHADEAVSIFYWDLLVEIVKQDKKIGDDLKMAVENLRNLTSSFSDTLTSVQGEKQILEQSNQLIASINTNVDKIIAITETQKQSEDSNFLNQVTMFISNIFSPKKDNSNGSIHPMRFAEGVDDVLRNYGDAYNVDFDMTDMTNMGTMNKDSLMGNSNSSDSNNSSNMNMSMMNMHSMTDSDSKMSTNEPIVNMANYQSAKGMADKLFNVFNNELKPIISKNGTNAYSTNLERGIMQLVNSIEDKVSPMDIMMIVHTQIHPDLIQAFDLQILSNV</sequence>
<evidence type="ECO:0000313" key="3">
    <source>
        <dbReference type="Proteomes" id="UP000315289"/>
    </source>
</evidence>
<dbReference type="OrthoDB" id="12020at2157"/>
<dbReference type="AlphaFoldDB" id="A0A557SWD5"/>
<evidence type="ECO:0000313" key="2">
    <source>
        <dbReference type="EMBL" id="TVP40918.1"/>
    </source>
</evidence>
<keyword evidence="3" id="KW-1185">Reference proteome</keyword>
<dbReference type="EMBL" id="VOAH01000005">
    <property type="protein sequence ID" value="TVP40918.1"/>
    <property type="molecule type" value="Genomic_DNA"/>
</dbReference>
<organism evidence="2 3">
    <name type="scientific">Candidatus Nitrosocosmicus arcticus</name>
    <dbReference type="NCBI Taxonomy" id="2035267"/>
    <lineage>
        <taxon>Archaea</taxon>
        <taxon>Nitrososphaerota</taxon>
        <taxon>Nitrososphaeria</taxon>
        <taxon>Nitrososphaerales</taxon>
        <taxon>Nitrososphaeraceae</taxon>
        <taxon>Candidatus Nitrosocosmicus</taxon>
    </lineage>
</organism>
<evidence type="ECO:0000256" key="1">
    <source>
        <dbReference type="SAM" id="MobiDB-lite"/>
    </source>
</evidence>
<dbReference type="Proteomes" id="UP000315289">
    <property type="component" value="Unassembled WGS sequence"/>
</dbReference>
<reference evidence="2 3" key="1">
    <citation type="journal article" date="2019" name="Front. Microbiol.">
        <title>Ammonia Oxidation by the Arctic Terrestrial Thaumarchaeote Candidatus Nitrosocosmicus arcticus Is Stimulated by Increasing Temperatures.</title>
        <authorList>
            <person name="Alves R.J.E."/>
            <person name="Kerou M."/>
            <person name="Zappe A."/>
            <person name="Bittner R."/>
            <person name="Abby S.S."/>
            <person name="Schmidt H.A."/>
            <person name="Pfeifer K."/>
            <person name="Schleper C."/>
        </authorList>
    </citation>
    <scope>NUCLEOTIDE SEQUENCE [LARGE SCALE GENOMIC DNA]</scope>
    <source>
        <strain evidence="2 3">Kfb</strain>
    </source>
</reference>
<feature type="region of interest" description="Disordered" evidence="1">
    <location>
        <begin position="284"/>
        <end position="305"/>
    </location>
</feature>
<proteinExistence type="predicted"/>
<comment type="caution">
    <text evidence="2">The sequence shown here is derived from an EMBL/GenBank/DDBJ whole genome shotgun (WGS) entry which is preliminary data.</text>
</comment>
<accession>A0A557SWD5</accession>